<evidence type="ECO:0000313" key="2">
    <source>
        <dbReference type="EMBL" id="MBI1493857.1"/>
    </source>
</evidence>
<dbReference type="InterPro" id="IPR010664">
    <property type="entry name" value="LipoPS_assembly_LptC-rel"/>
</dbReference>
<keyword evidence="1" id="KW-1133">Transmembrane helix</keyword>
<dbReference type="Gene3D" id="2.60.450.10">
    <property type="entry name" value="Lipopolysaccharide (LPS) transport protein A like domain"/>
    <property type="match status" value="1"/>
</dbReference>
<proteinExistence type="predicted"/>
<gene>
    <name evidence="2" type="primary">lptC</name>
    <name evidence="2" type="ORF">H1D41_09445</name>
</gene>
<feature type="transmembrane region" description="Helical" evidence="1">
    <location>
        <begin position="12"/>
        <end position="32"/>
    </location>
</feature>
<dbReference type="RefSeq" id="WP_228848668.1">
    <property type="nucleotide sequence ID" value="NZ_JADCKQ010000006.1"/>
</dbReference>
<dbReference type="EMBL" id="JADCKQ010000006">
    <property type="protein sequence ID" value="MBI1493857.1"/>
    <property type="molecule type" value="Genomic_DNA"/>
</dbReference>
<name>A0A8J7IEP0_9RHOB</name>
<evidence type="ECO:0000313" key="3">
    <source>
        <dbReference type="Proteomes" id="UP000640583"/>
    </source>
</evidence>
<dbReference type="Proteomes" id="UP000640583">
    <property type="component" value="Unassembled WGS sequence"/>
</dbReference>
<sequence length="201" mass="21269">MNNVYTYSRFIAWVKVILPLAALALLSTLFLFSRGSGTGGAIPFSEREIEERAQTPRVTRPNFTGVTGNGTALSVQAETATPDPEDAGRLAAEGLQASIDTPGGTRFEIVSDSGQMNNADQMFSLSGDVRIESSEGMQMSTSEIETALDGSILTAPGAVSVTGRFGSFDADSMLLELAEPDSNTYVLVFKGGVKLVYTPVN</sequence>
<accession>A0A8J7IEP0</accession>
<dbReference type="Pfam" id="PF06835">
    <property type="entry name" value="LptC"/>
    <property type="match status" value="1"/>
</dbReference>
<keyword evidence="3" id="KW-1185">Reference proteome</keyword>
<comment type="caution">
    <text evidence="2">The sequence shown here is derived from an EMBL/GenBank/DDBJ whole genome shotgun (WGS) entry which is preliminary data.</text>
</comment>
<evidence type="ECO:0000256" key="1">
    <source>
        <dbReference type="SAM" id="Phobius"/>
    </source>
</evidence>
<dbReference type="AlphaFoldDB" id="A0A8J7IEP0"/>
<organism evidence="2 3">
    <name type="scientific">Halocynthiibacter styelae</name>
    <dbReference type="NCBI Taxonomy" id="2761955"/>
    <lineage>
        <taxon>Bacteria</taxon>
        <taxon>Pseudomonadati</taxon>
        <taxon>Pseudomonadota</taxon>
        <taxon>Alphaproteobacteria</taxon>
        <taxon>Rhodobacterales</taxon>
        <taxon>Paracoccaceae</taxon>
        <taxon>Halocynthiibacter</taxon>
    </lineage>
</organism>
<keyword evidence="1" id="KW-0812">Transmembrane</keyword>
<keyword evidence="1" id="KW-0472">Membrane</keyword>
<reference evidence="2" key="1">
    <citation type="submission" date="2020-10" db="EMBL/GenBank/DDBJ databases">
        <title>Paenihalocynthiibacter styelae gen. nov., sp. nov., isolated from stalked sea squirt Styela clava.</title>
        <authorList>
            <person name="Kim Y.-O."/>
            <person name="Yoon J.-H."/>
        </authorList>
    </citation>
    <scope>NUCLEOTIDE SEQUENCE</scope>
    <source>
        <strain evidence="2">MYP1-1</strain>
    </source>
</reference>
<protein>
    <submittedName>
        <fullName evidence="2">LPS export ABC transporter periplasmic protein LptC</fullName>
    </submittedName>
</protein>